<dbReference type="InterPro" id="IPR023052">
    <property type="entry name" value="Cell_div_SepF"/>
</dbReference>
<dbReference type="PANTHER" id="PTHR35798:SF1">
    <property type="entry name" value="CELL DIVISION PROTEIN SEPF"/>
    <property type="match status" value="1"/>
</dbReference>
<reference evidence="7" key="2">
    <citation type="journal article" date="2021" name="PeerJ">
        <title>Extensive microbial diversity within the chicken gut microbiome revealed by metagenomics and culture.</title>
        <authorList>
            <person name="Gilroy R."/>
            <person name="Ravi A."/>
            <person name="Getino M."/>
            <person name="Pursley I."/>
            <person name="Horton D.L."/>
            <person name="Alikhan N.F."/>
            <person name="Baker D."/>
            <person name="Gharbi K."/>
            <person name="Hall N."/>
            <person name="Watson M."/>
            <person name="Adriaenssens E.M."/>
            <person name="Foster-Nyarko E."/>
            <person name="Jarju S."/>
            <person name="Secka A."/>
            <person name="Antonio M."/>
            <person name="Oren A."/>
            <person name="Chaudhuri R.R."/>
            <person name="La Ragione R."/>
            <person name="Hildebrand F."/>
            <person name="Pallen M.J."/>
        </authorList>
    </citation>
    <scope>NUCLEOTIDE SEQUENCE</scope>
    <source>
        <strain evidence="7">CHK181-108</strain>
    </source>
</reference>
<dbReference type="Gene3D" id="3.30.110.150">
    <property type="entry name" value="SepF-like protein"/>
    <property type="match status" value="1"/>
</dbReference>
<evidence type="ECO:0000256" key="3">
    <source>
        <dbReference type="ARBA" id="ARBA00023306"/>
    </source>
</evidence>
<gene>
    <name evidence="5" type="primary">sepF</name>
    <name evidence="7" type="ORF">IAA60_02190</name>
</gene>
<comment type="function">
    <text evidence="4 5">Cell division protein that is part of the divisome complex and is recruited early to the Z-ring. Probably stimulates Z-ring formation, perhaps through the cross-linking of FtsZ protofilaments. Its function overlaps with FtsA.</text>
</comment>
<comment type="similarity">
    <text evidence="5">Belongs to the SepF family.</text>
</comment>
<sequence>MGFISAVKNFMGFDDAYDDYEEEDRYEDEQEEEEPRARRRRTSKVIPITARNEDANVQIIKPATFDDARKASEVLMRDQVVVFDVTGMRDSEEALRVVDFVSGTVFGLRGNIRKINTGIFIAAPRHIDISGDNIKEHTRNNFDWR</sequence>
<dbReference type="InterPro" id="IPR007561">
    <property type="entry name" value="Cell_div_SepF/SepF-rel"/>
</dbReference>
<comment type="caution">
    <text evidence="7">The sequence shown here is derived from an EMBL/GenBank/DDBJ whole genome shotgun (WGS) entry which is preliminary data.</text>
</comment>
<evidence type="ECO:0000256" key="4">
    <source>
        <dbReference type="ARBA" id="ARBA00044936"/>
    </source>
</evidence>
<protein>
    <recommendedName>
        <fullName evidence="5">Cell division protein SepF</fullName>
    </recommendedName>
</protein>
<dbReference type="AlphaFoldDB" id="A0A9D1H1N9"/>
<evidence type="ECO:0000313" key="7">
    <source>
        <dbReference type="EMBL" id="HIT84695.1"/>
    </source>
</evidence>
<feature type="compositionally biased region" description="Acidic residues" evidence="6">
    <location>
        <begin position="21"/>
        <end position="34"/>
    </location>
</feature>
<evidence type="ECO:0000256" key="1">
    <source>
        <dbReference type="ARBA" id="ARBA00022618"/>
    </source>
</evidence>
<dbReference type="GO" id="GO:0005737">
    <property type="term" value="C:cytoplasm"/>
    <property type="evidence" value="ECO:0007669"/>
    <property type="project" value="UniProtKB-SubCell"/>
</dbReference>
<name>A0A9D1H1N9_9FIRM</name>
<comment type="subunit">
    <text evidence="5">Homodimer. Interacts with FtsZ.</text>
</comment>
<evidence type="ECO:0000256" key="5">
    <source>
        <dbReference type="HAMAP-Rule" id="MF_01197"/>
    </source>
</evidence>
<dbReference type="Pfam" id="PF04472">
    <property type="entry name" value="SepF"/>
    <property type="match status" value="1"/>
</dbReference>
<organism evidence="7 8">
    <name type="scientific">Candidatus Ornithomonoglobus intestinigallinarum</name>
    <dbReference type="NCBI Taxonomy" id="2840894"/>
    <lineage>
        <taxon>Bacteria</taxon>
        <taxon>Bacillati</taxon>
        <taxon>Bacillota</taxon>
        <taxon>Clostridia</taxon>
        <taxon>Candidatus Ornithomonoglobus</taxon>
    </lineage>
</organism>
<keyword evidence="3 5" id="KW-0131">Cell cycle</keyword>
<dbReference type="PANTHER" id="PTHR35798">
    <property type="entry name" value="CELL DIVISION PROTEIN SEPF"/>
    <property type="match status" value="1"/>
</dbReference>
<proteinExistence type="inferred from homology"/>
<dbReference type="Proteomes" id="UP000824165">
    <property type="component" value="Unassembled WGS sequence"/>
</dbReference>
<reference evidence="7" key="1">
    <citation type="submission" date="2020-10" db="EMBL/GenBank/DDBJ databases">
        <authorList>
            <person name="Gilroy R."/>
        </authorList>
    </citation>
    <scope>NUCLEOTIDE SEQUENCE</scope>
    <source>
        <strain evidence="7">CHK181-108</strain>
    </source>
</reference>
<dbReference type="InterPro" id="IPR038594">
    <property type="entry name" value="SepF-like_sf"/>
</dbReference>
<comment type="subcellular location">
    <subcellularLocation>
        <location evidence="5">Cytoplasm</location>
    </subcellularLocation>
    <text evidence="5">Localizes to the division site, in a FtsZ-dependent manner.</text>
</comment>
<accession>A0A9D1H1N9</accession>
<feature type="region of interest" description="Disordered" evidence="6">
    <location>
        <begin position="21"/>
        <end position="43"/>
    </location>
</feature>
<evidence type="ECO:0000256" key="6">
    <source>
        <dbReference type="SAM" id="MobiDB-lite"/>
    </source>
</evidence>
<keyword evidence="1 5" id="KW-0132">Cell division</keyword>
<keyword evidence="2 5" id="KW-0717">Septation</keyword>
<dbReference type="GO" id="GO:0043093">
    <property type="term" value="P:FtsZ-dependent cytokinesis"/>
    <property type="evidence" value="ECO:0007669"/>
    <property type="project" value="UniProtKB-UniRule"/>
</dbReference>
<dbReference type="EMBL" id="DVLU01000018">
    <property type="protein sequence ID" value="HIT84695.1"/>
    <property type="molecule type" value="Genomic_DNA"/>
</dbReference>
<evidence type="ECO:0000256" key="2">
    <source>
        <dbReference type="ARBA" id="ARBA00023210"/>
    </source>
</evidence>
<dbReference type="GO" id="GO:0000917">
    <property type="term" value="P:division septum assembly"/>
    <property type="evidence" value="ECO:0007669"/>
    <property type="project" value="UniProtKB-KW"/>
</dbReference>
<keyword evidence="5" id="KW-0963">Cytoplasm</keyword>
<evidence type="ECO:0000313" key="8">
    <source>
        <dbReference type="Proteomes" id="UP000824165"/>
    </source>
</evidence>
<dbReference type="HAMAP" id="MF_01197">
    <property type="entry name" value="SepF"/>
    <property type="match status" value="1"/>
</dbReference>